<organism evidence="2 3">
    <name type="scientific">Saccharolobus solfataricus</name>
    <name type="common">Sulfolobus solfataricus</name>
    <dbReference type="NCBI Taxonomy" id="2287"/>
    <lineage>
        <taxon>Archaea</taxon>
        <taxon>Thermoproteota</taxon>
        <taxon>Thermoprotei</taxon>
        <taxon>Sulfolobales</taxon>
        <taxon>Sulfolobaceae</taxon>
        <taxon>Saccharolobus</taxon>
    </lineage>
</organism>
<keyword evidence="1" id="KW-1133">Transmembrane helix</keyword>
<keyword evidence="1" id="KW-0472">Membrane</keyword>
<name>A0A157T794_SACSO</name>
<dbReference type="EMBL" id="LT549890">
    <property type="protein sequence ID" value="SAI86781.1"/>
    <property type="molecule type" value="Genomic_DNA"/>
</dbReference>
<dbReference type="Proteomes" id="UP000076770">
    <property type="component" value="Chromosome i"/>
</dbReference>
<evidence type="ECO:0000313" key="3">
    <source>
        <dbReference type="Proteomes" id="UP000076770"/>
    </source>
</evidence>
<proteinExistence type="predicted"/>
<gene>
    <name evidence="2" type="ORF">SSOP1_3227</name>
</gene>
<dbReference type="AlphaFoldDB" id="A0A157T794"/>
<sequence>MGILWRTLPRWGVMIMNKGLSNVISVIILIFIILLVLVPMLYYLEYSSQYNAVTQSVVNNYVYLKNLQISQVTTGHPSLYYNGSSIFLIYSNGTFVPPSNLTIVSILYLNSNGIWVNVTSIKYPLVVSQGQLINLPSYTSGKPIIIVTSLGNIFFLQPGSSIGPFATASKGGVEILAQIYTKNGPLSVSANITSNIYGSLKNYTTPVAFPNQTGTFTVKAPQYVYYQNSKGQIVTGVFYNWIKLGSGTLNSTTTQGVKVTLQGQPLVLIANYSVITTTVNLKICTNDPNVPITVNIDGSNYTITRSYTVQVPAGYVNITLYTLQFNDTTQQQQGIIKHYIYSNSTYNGNVYTARSFILFIPPSSSQTPVVYIKYYNNYNYYEIYIYGYKLPGSVNLILNDTVYNYNKYYWIIGGNYSFSPTGIVNIPYSYGAQTVTFQYSNGTYFEYIFPNIPSYVIINQPMNIEVYYDIIIYWTSLS</sequence>
<evidence type="ECO:0000256" key="1">
    <source>
        <dbReference type="SAM" id="Phobius"/>
    </source>
</evidence>
<reference evidence="3" key="1">
    <citation type="submission" date="2016-04" db="EMBL/GenBank/DDBJ databases">
        <authorList>
            <person name="Shah S.A."/>
            <person name="Garrett R.A."/>
        </authorList>
    </citation>
    <scope>NUCLEOTIDE SEQUENCE [LARGE SCALE GENOMIC DNA]</scope>
    <source>
        <strain evidence="3">ATCC 35091 / DSM 1616 / JCM 8930 / NBRC 15331 / P1</strain>
    </source>
</reference>
<feature type="transmembrane region" description="Helical" evidence="1">
    <location>
        <begin position="20"/>
        <end position="44"/>
    </location>
</feature>
<accession>A0A157T794</accession>
<protein>
    <submittedName>
        <fullName evidence="2">Uncharacterized protein</fullName>
    </submittedName>
</protein>
<evidence type="ECO:0000313" key="2">
    <source>
        <dbReference type="EMBL" id="SAI86781.1"/>
    </source>
</evidence>
<keyword evidence="1" id="KW-0812">Transmembrane</keyword>
<dbReference type="PATRIC" id="fig|2287.9.peg.3393"/>